<dbReference type="Gene3D" id="2.130.10.10">
    <property type="entry name" value="YVTN repeat-like/Quinoprotein amine dehydrogenase"/>
    <property type="match status" value="1"/>
</dbReference>
<comment type="caution">
    <text evidence="3">The sequence shown here is derived from an EMBL/GenBank/DDBJ whole genome shotgun (WGS) entry which is preliminary data.</text>
</comment>
<dbReference type="SUPFAM" id="SSF50978">
    <property type="entry name" value="WD40 repeat-like"/>
    <property type="match status" value="1"/>
</dbReference>
<feature type="compositionally biased region" description="Low complexity" evidence="2">
    <location>
        <begin position="181"/>
        <end position="231"/>
    </location>
</feature>
<dbReference type="GO" id="GO:0031124">
    <property type="term" value="P:mRNA 3'-end processing"/>
    <property type="evidence" value="ECO:0007669"/>
    <property type="project" value="InterPro"/>
</dbReference>
<evidence type="ECO:0000313" key="3">
    <source>
        <dbReference type="EMBL" id="KAA0050222.1"/>
    </source>
</evidence>
<dbReference type="InterPro" id="IPR045245">
    <property type="entry name" value="Pfs2-like"/>
</dbReference>
<feature type="compositionally biased region" description="Pro residues" evidence="2">
    <location>
        <begin position="171"/>
        <end position="180"/>
    </location>
</feature>
<evidence type="ECO:0000313" key="4">
    <source>
        <dbReference type="Proteomes" id="UP000321393"/>
    </source>
</evidence>
<dbReference type="AlphaFoldDB" id="A0A5A7U306"/>
<name>A0A5A7U306_CUCMM</name>
<dbReference type="SMART" id="SM00320">
    <property type="entry name" value="WD40"/>
    <property type="match status" value="2"/>
</dbReference>
<evidence type="ECO:0000256" key="1">
    <source>
        <dbReference type="PROSITE-ProRule" id="PRU00221"/>
    </source>
</evidence>
<dbReference type="EMBL" id="SSTE01011875">
    <property type="protein sequence ID" value="KAA0050222.1"/>
    <property type="molecule type" value="Genomic_DNA"/>
</dbReference>
<dbReference type="PANTHER" id="PTHR22836">
    <property type="entry name" value="WD40 REPEAT PROTEIN"/>
    <property type="match status" value="1"/>
</dbReference>
<feature type="region of interest" description="Disordered" evidence="2">
    <location>
        <begin position="155"/>
        <end position="273"/>
    </location>
</feature>
<feature type="repeat" description="WD" evidence="1">
    <location>
        <begin position="56"/>
        <end position="87"/>
    </location>
</feature>
<dbReference type="InterPro" id="IPR001680">
    <property type="entry name" value="WD40_rpt"/>
</dbReference>
<keyword evidence="1" id="KW-0853">WD repeat</keyword>
<dbReference type="InterPro" id="IPR015943">
    <property type="entry name" value="WD40/YVTN_repeat-like_dom_sf"/>
</dbReference>
<proteinExistence type="predicted"/>
<dbReference type="Proteomes" id="UP000321393">
    <property type="component" value="Unassembled WGS sequence"/>
</dbReference>
<dbReference type="OrthoDB" id="16717at2759"/>
<dbReference type="InterPro" id="IPR036322">
    <property type="entry name" value="WD40_repeat_dom_sf"/>
</dbReference>
<dbReference type="Pfam" id="PF00400">
    <property type="entry name" value="WD40"/>
    <property type="match status" value="1"/>
</dbReference>
<feature type="compositionally biased region" description="Low complexity" evidence="2">
    <location>
        <begin position="258"/>
        <end position="271"/>
    </location>
</feature>
<feature type="compositionally biased region" description="Pro residues" evidence="2">
    <location>
        <begin position="232"/>
        <end position="252"/>
    </location>
</feature>
<protein>
    <submittedName>
        <fullName evidence="3">Flowering time control protein FY</fullName>
    </submittedName>
</protein>
<evidence type="ECO:0000256" key="2">
    <source>
        <dbReference type="SAM" id="MobiDB-lite"/>
    </source>
</evidence>
<dbReference type="PROSITE" id="PS50082">
    <property type="entry name" value="WD_REPEATS_2"/>
    <property type="match status" value="1"/>
</dbReference>
<feature type="region of interest" description="Disordered" evidence="2">
    <location>
        <begin position="424"/>
        <end position="445"/>
    </location>
</feature>
<dbReference type="STRING" id="1194695.A0A5A7U306"/>
<gene>
    <name evidence="3" type="ORF">E6C27_scaffold355G00610</name>
</gene>
<sequence length="445" mass="48473">MPPPVRQKMVVFSAYYMGEITLAWHPFHEEYFVSGSFDGSIFHWLVGHETPQIEITNAHDNSVWDLAWHPIGYLLCSGSNDHTTKFWCRNRPGDTARDKFSTGYSEQNPAGSARVTGNFVVPDGPTTPGQFPPGLARNEGTIPGIGVAMPLSDTAAMGEHKQPHQISLPVGAPPLPPGPHPSLLAANQQHSFQQSPQQFMQQQQQQQQQQSQHHQTQQMAPVPMQPQNLPQLQPPSHFPLLPHPNLPRPPQMPALNMPSQPGSLPSSGPASVPLPMPGPMGMQGSMNQMVPPMQQNHYMGMNPMHSGPMPTSGAPPSVQGFQNNVPNMQGPSNASGAPMYPQGGGFNRGQAGQMPMTPGFNPYQAVLVRFPLMGVQMGYSYSTIVNKASSEYKFQPCRIGLIESKKLNRIKFDSAQIFQCLNFGGQPGMPPPQPPGPPPHTQTPQ</sequence>
<dbReference type="PANTHER" id="PTHR22836:SF0">
    <property type="entry name" value="PRE-MRNA 3' END PROCESSING PROTEIN WDR33"/>
    <property type="match status" value="1"/>
</dbReference>
<dbReference type="GO" id="GO:0005847">
    <property type="term" value="C:mRNA cleavage and polyadenylation specificity factor complex"/>
    <property type="evidence" value="ECO:0007669"/>
    <property type="project" value="TreeGrafter"/>
</dbReference>
<reference evidence="3 4" key="1">
    <citation type="submission" date="2019-08" db="EMBL/GenBank/DDBJ databases">
        <title>Draft genome sequences of two oriental melons (Cucumis melo L. var makuwa).</title>
        <authorList>
            <person name="Kwon S.-Y."/>
        </authorList>
    </citation>
    <scope>NUCLEOTIDE SEQUENCE [LARGE SCALE GENOMIC DNA]</scope>
    <source>
        <strain evidence="4">cv. SW 3</strain>
        <tissue evidence="3">Leaf</tissue>
    </source>
</reference>
<organism evidence="3 4">
    <name type="scientific">Cucumis melo var. makuwa</name>
    <name type="common">Oriental melon</name>
    <dbReference type="NCBI Taxonomy" id="1194695"/>
    <lineage>
        <taxon>Eukaryota</taxon>
        <taxon>Viridiplantae</taxon>
        <taxon>Streptophyta</taxon>
        <taxon>Embryophyta</taxon>
        <taxon>Tracheophyta</taxon>
        <taxon>Spermatophyta</taxon>
        <taxon>Magnoliopsida</taxon>
        <taxon>eudicotyledons</taxon>
        <taxon>Gunneridae</taxon>
        <taxon>Pentapetalae</taxon>
        <taxon>rosids</taxon>
        <taxon>fabids</taxon>
        <taxon>Cucurbitales</taxon>
        <taxon>Cucurbitaceae</taxon>
        <taxon>Benincaseae</taxon>
        <taxon>Cucumis</taxon>
    </lineage>
</organism>
<feature type="compositionally biased region" description="Pro residues" evidence="2">
    <location>
        <begin position="428"/>
        <end position="445"/>
    </location>
</feature>
<dbReference type="PROSITE" id="PS50294">
    <property type="entry name" value="WD_REPEATS_REGION"/>
    <property type="match status" value="1"/>
</dbReference>
<accession>A0A5A7U306</accession>